<sequence>MNENQTNETLKPIKKHRISSVMKSLSEILFYALIGLIIVLVVLQNQRPDEAKTLFDTSIFYIQTDSMRSVMPRGSLIVTHRDDPETLEVGEYITYYTKINGKVSIVTHEIVEVIDNYEGNGLAFSTKGVDNDEIDKEKVYAANVIGEVKLTVPQLGIYISYIKENYILSGVIVILIIAFKNSASDYLKELKKERKNVIDL</sequence>
<dbReference type="RefSeq" id="WP_067633176.1">
    <property type="nucleotide sequence ID" value="NZ_CP013213.1"/>
</dbReference>
<organism evidence="3 4">
    <name type="scientific">Erysipelothrix larvae</name>
    <dbReference type="NCBI Taxonomy" id="1514105"/>
    <lineage>
        <taxon>Bacteria</taxon>
        <taxon>Bacillati</taxon>
        <taxon>Bacillota</taxon>
        <taxon>Erysipelotrichia</taxon>
        <taxon>Erysipelotrichales</taxon>
        <taxon>Erysipelotrichaceae</taxon>
        <taxon>Erysipelothrix</taxon>
    </lineage>
</organism>
<dbReference type="GO" id="GO:0016020">
    <property type="term" value="C:membrane"/>
    <property type="evidence" value="ECO:0007669"/>
    <property type="project" value="UniProtKB-UniRule"/>
</dbReference>
<dbReference type="EC" id="3.4.21.89" evidence="1"/>
<reference evidence="3 4" key="1">
    <citation type="submission" date="2015-10" db="EMBL/GenBank/DDBJ databases">
        <title>Erysipelothrix larvae sp. LV19 isolated from the larval gut of the rhinoceros beetle, Trypoxylus dichotomus.</title>
        <authorList>
            <person name="Lim S."/>
            <person name="Kim B.-C."/>
        </authorList>
    </citation>
    <scope>NUCLEOTIDE SEQUENCE [LARGE SCALE GENOMIC DNA]</scope>
    <source>
        <strain evidence="3 4">LV19</strain>
    </source>
</reference>
<dbReference type="InterPro" id="IPR001733">
    <property type="entry name" value="Peptidase_S26B"/>
</dbReference>
<dbReference type="STRING" id="1514105.AOC36_08020"/>
<keyword evidence="4" id="KW-1185">Reference proteome</keyword>
<protein>
    <recommendedName>
        <fullName evidence="1">Signal peptidase I</fullName>
        <ecNumber evidence="1">3.4.21.89</ecNumber>
    </recommendedName>
</protein>
<name>A0A109UHC2_9FIRM</name>
<evidence type="ECO:0000313" key="3">
    <source>
        <dbReference type="EMBL" id="AMC93933.1"/>
    </source>
</evidence>
<evidence type="ECO:0000256" key="2">
    <source>
        <dbReference type="SAM" id="Phobius"/>
    </source>
</evidence>
<keyword evidence="2" id="KW-1133">Transmembrane helix</keyword>
<dbReference type="AlphaFoldDB" id="A0A109UHC2"/>
<keyword evidence="2" id="KW-0472">Membrane</keyword>
<feature type="transmembrane region" description="Helical" evidence="2">
    <location>
        <begin position="21"/>
        <end position="43"/>
    </location>
</feature>
<gene>
    <name evidence="3" type="ORF">AOC36_08020</name>
</gene>
<feature type="transmembrane region" description="Helical" evidence="2">
    <location>
        <begin position="166"/>
        <end position="183"/>
    </location>
</feature>
<dbReference type="GO" id="GO:0009003">
    <property type="term" value="F:signal peptidase activity"/>
    <property type="evidence" value="ECO:0007669"/>
    <property type="project" value="UniProtKB-EC"/>
</dbReference>
<keyword evidence="2" id="KW-0812">Transmembrane</keyword>
<dbReference type="Proteomes" id="UP000063781">
    <property type="component" value="Chromosome"/>
</dbReference>
<evidence type="ECO:0000313" key="4">
    <source>
        <dbReference type="Proteomes" id="UP000063781"/>
    </source>
</evidence>
<evidence type="ECO:0000256" key="1">
    <source>
        <dbReference type="NCBIfam" id="TIGR02228"/>
    </source>
</evidence>
<dbReference type="KEGG" id="erl:AOC36_08020"/>
<dbReference type="GO" id="GO:0006465">
    <property type="term" value="P:signal peptide processing"/>
    <property type="evidence" value="ECO:0007669"/>
    <property type="project" value="UniProtKB-UniRule"/>
</dbReference>
<dbReference type="OrthoDB" id="1648066at2"/>
<proteinExistence type="predicted"/>
<dbReference type="EMBL" id="CP013213">
    <property type="protein sequence ID" value="AMC93933.1"/>
    <property type="molecule type" value="Genomic_DNA"/>
</dbReference>
<dbReference type="GO" id="GO:0004252">
    <property type="term" value="F:serine-type endopeptidase activity"/>
    <property type="evidence" value="ECO:0007669"/>
    <property type="project" value="UniProtKB-UniRule"/>
</dbReference>
<accession>A0A109UHC2</accession>
<dbReference type="NCBIfam" id="TIGR02228">
    <property type="entry name" value="sigpep_I_arch"/>
    <property type="match status" value="1"/>
</dbReference>